<evidence type="ECO:0000313" key="4">
    <source>
        <dbReference type="Proteomes" id="UP000319897"/>
    </source>
</evidence>
<protein>
    <submittedName>
        <fullName evidence="3">Polyketide cyclase</fullName>
    </submittedName>
</protein>
<dbReference type="InterPro" id="IPR023393">
    <property type="entry name" value="START-like_dom_sf"/>
</dbReference>
<reference evidence="3 4" key="1">
    <citation type="submission" date="2019-06" db="EMBL/GenBank/DDBJ databases">
        <authorList>
            <person name="Lee I."/>
            <person name="Jang G.I."/>
            <person name="Hwang C.Y."/>
        </authorList>
    </citation>
    <scope>NUCLEOTIDE SEQUENCE [LARGE SCALE GENOMIC DNA]</scope>
    <source>
        <strain evidence="3 4">PAMC 28131</strain>
    </source>
</reference>
<dbReference type="Gene3D" id="3.30.530.20">
    <property type="match status" value="1"/>
</dbReference>
<comment type="similarity">
    <text evidence="1">Belongs to the AHA1 family.</text>
</comment>
<dbReference type="AlphaFoldDB" id="A0A501XQ02"/>
<dbReference type="Proteomes" id="UP000319897">
    <property type="component" value="Unassembled WGS sequence"/>
</dbReference>
<evidence type="ECO:0000259" key="2">
    <source>
        <dbReference type="Pfam" id="PF08327"/>
    </source>
</evidence>
<evidence type="ECO:0000256" key="1">
    <source>
        <dbReference type="ARBA" id="ARBA00006817"/>
    </source>
</evidence>
<proteinExistence type="inferred from homology"/>
<accession>A0A501XQ02</accession>
<dbReference type="Pfam" id="PF08327">
    <property type="entry name" value="AHSA1"/>
    <property type="match status" value="1"/>
</dbReference>
<dbReference type="CDD" id="cd08896">
    <property type="entry name" value="SRPBCC_CalC_Aha1-like_3"/>
    <property type="match status" value="1"/>
</dbReference>
<comment type="caution">
    <text evidence="3">The sequence shown here is derived from an EMBL/GenBank/DDBJ whole genome shotgun (WGS) entry which is preliminary data.</text>
</comment>
<feature type="domain" description="Activator of Hsp90 ATPase homologue 1/2-like C-terminal" evidence="2">
    <location>
        <begin position="17"/>
        <end position="153"/>
    </location>
</feature>
<dbReference type="OrthoDB" id="9805228at2"/>
<gene>
    <name evidence="3" type="ORF">FJQ54_06865</name>
</gene>
<evidence type="ECO:0000313" key="3">
    <source>
        <dbReference type="EMBL" id="TPE62324.1"/>
    </source>
</evidence>
<dbReference type="SUPFAM" id="SSF55961">
    <property type="entry name" value="Bet v1-like"/>
    <property type="match status" value="1"/>
</dbReference>
<sequence>MPFDPALDLKLVRDVEASPEALWRGWTDVDLLKQWFCPKPWRVIHAELDLRPGGIFHSVMQGPNGERHEGPPGCYLEVVPHSRLSWTDALGPGFRPNAQSFMSATIGFDPLPGGSTRYTAVAYHATAETRQTHLEMGFEAGWNAALDQLLELLGPSADKG</sequence>
<dbReference type="EMBL" id="VFSU01000019">
    <property type="protein sequence ID" value="TPE62324.1"/>
    <property type="molecule type" value="Genomic_DNA"/>
</dbReference>
<keyword evidence="4" id="KW-1185">Reference proteome</keyword>
<organism evidence="3 4">
    <name type="scientific">Sandaracinobacter neustonicus</name>
    <dbReference type="NCBI Taxonomy" id="1715348"/>
    <lineage>
        <taxon>Bacteria</taxon>
        <taxon>Pseudomonadati</taxon>
        <taxon>Pseudomonadota</taxon>
        <taxon>Alphaproteobacteria</taxon>
        <taxon>Sphingomonadales</taxon>
        <taxon>Sphingosinicellaceae</taxon>
        <taxon>Sandaracinobacter</taxon>
    </lineage>
</organism>
<name>A0A501XQ02_9SPHN</name>
<dbReference type="InterPro" id="IPR013538">
    <property type="entry name" value="ASHA1/2-like_C"/>
</dbReference>